<dbReference type="AlphaFoldDB" id="A0A1I3M0L2"/>
<evidence type="ECO:0000256" key="1">
    <source>
        <dbReference type="SAM" id="Phobius"/>
    </source>
</evidence>
<dbReference type="EMBL" id="FOQD01000013">
    <property type="protein sequence ID" value="SFI90330.1"/>
    <property type="molecule type" value="Genomic_DNA"/>
</dbReference>
<dbReference type="Proteomes" id="UP000199518">
    <property type="component" value="Unassembled WGS sequence"/>
</dbReference>
<gene>
    <name evidence="2" type="ORF">SAMN05421753_113119</name>
</gene>
<proteinExistence type="predicted"/>
<keyword evidence="1" id="KW-0472">Membrane</keyword>
<keyword evidence="3" id="KW-1185">Reference proteome</keyword>
<evidence type="ECO:0000313" key="3">
    <source>
        <dbReference type="Proteomes" id="UP000199518"/>
    </source>
</evidence>
<keyword evidence="1" id="KW-0812">Transmembrane</keyword>
<sequence length="85" mass="9326">MNARIWVFRAGIACLVIGVLMFVVESIRYEPTVSVDDLHDQDIMPAFTELAIFGMQLGAAGILLIAAAGVHFGLEYIGVQPRDQY</sequence>
<feature type="transmembrane region" description="Helical" evidence="1">
    <location>
        <begin position="50"/>
        <end position="74"/>
    </location>
</feature>
<dbReference type="RefSeq" id="WP_139228536.1">
    <property type="nucleotide sequence ID" value="NZ_FOQD01000013.1"/>
</dbReference>
<accession>A0A1I3M0L2</accession>
<keyword evidence="1" id="KW-1133">Transmembrane helix</keyword>
<organism evidence="2 3">
    <name type="scientific">Planctomicrobium piriforme</name>
    <dbReference type="NCBI Taxonomy" id="1576369"/>
    <lineage>
        <taxon>Bacteria</taxon>
        <taxon>Pseudomonadati</taxon>
        <taxon>Planctomycetota</taxon>
        <taxon>Planctomycetia</taxon>
        <taxon>Planctomycetales</taxon>
        <taxon>Planctomycetaceae</taxon>
        <taxon>Planctomicrobium</taxon>
    </lineage>
</organism>
<evidence type="ECO:0000313" key="2">
    <source>
        <dbReference type="EMBL" id="SFI90330.1"/>
    </source>
</evidence>
<protein>
    <submittedName>
        <fullName evidence="2">Uncharacterized protein</fullName>
    </submittedName>
</protein>
<reference evidence="3" key="1">
    <citation type="submission" date="2016-10" db="EMBL/GenBank/DDBJ databases">
        <authorList>
            <person name="Varghese N."/>
            <person name="Submissions S."/>
        </authorList>
    </citation>
    <scope>NUCLEOTIDE SEQUENCE [LARGE SCALE GENOMIC DNA]</scope>
    <source>
        <strain evidence="3">DSM 26348</strain>
    </source>
</reference>
<name>A0A1I3M0L2_9PLAN</name>